<evidence type="ECO:0008006" key="4">
    <source>
        <dbReference type="Google" id="ProtNLM"/>
    </source>
</evidence>
<dbReference type="EMBL" id="AJYQ02000078">
    <property type="protein sequence ID" value="OEE35333.1"/>
    <property type="molecule type" value="Genomic_DNA"/>
</dbReference>
<comment type="caution">
    <text evidence="2">The sequence shown here is derived from an EMBL/GenBank/DDBJ whole genome shotgun (WGS) entry which is preliminary data.</text>
</comment>
<feature type="coiled-coil region" evidence="1">
    <location>
        <begin position="55"/>
        <end position="82"/>
    </location>
</feature>
<accession>A0A1E5BGC7</accession>
<dbReference type="Proteomes" id="UP000094741">
    <property type="component" value="Unassembled WGS sequence"/>
</dbReference>
<dbReference type="InterPro" id="IPR037150">
    <property type="entry name" value="H-NS_C_dom_sf"/>
</dbReference>
<dbReference type="STRING" id="1187848.A1QO_00810"/>
<evidence type="ECO:0000256" key="1">
    <source>
        <dbReference type="SAM" id="Coils"/>
    </source>
</evidence>
<proteinExistence type="predicted"/>
<dbReference type="GO" id="GO:0003677">
    <property type="term" value="F:DNA binding"/>
    <property type="evidence" value="ECO:0007669"/>
    <property type="project" value="InterPro"/>
</dbReference>
<dbReference type="RefSeq" id="WP_017041689.1">
    <property type="nucleotide sequence ID" value="NZ_AJYQ02000078.1"/>
</dbReference>
<dbReference type="Gene3D" id="4.10.430.10">
    <property type="entry name" value="Histone-like protein H-NS, C-terminal domain"/>
    <property type="match status" value="1"/>
</dbReference>
<keyword evidence="1" id="KW-0175">Coiled coil</keyword>
<evidence type="ECO:0000313" key="2">
    <source>
        <dbReference type="EMBL" id="OEE35333.1"/>
    </source>
</evidence>
<reference evidence="2 3" key="1">
    <citation type="journal article" date="2012" name="Science">
        <title>Ecological populations of bacteria act as socially cohesive units of antibiotic production and resistance.</title>
        <authorList>
            <person name="Cordero O.X."/>
            <person name="Wildschutte H."/>
            <person name="Kirkup B."/>
            <person name="Proehl S."/>
            <person name="Ngo L."/>
            <person name="Hussain F."/>
            <person name="Le Roux F."/>
            <person name="Mincer T."/>
            <person name="Polz M.F."/>
        </authorList>
    </citation>
    <scope>NUCLEOTIDE SEQUENCE [LARGE SCALE GENOMIC DNA]</scope>
    <source>
        <strain evidence="2 3">ZF-129</strain>
    </source>
</reference>
<sequence length="145" mass="15792">MKGTVKPKKNEAKLVGQFLHSPVIVNGLIEGIPTEKFDVINAEIRKALDSRGAEIQEIKAKRQEYLNRVQDASQIVSEMANESKVEMSDVVGTLANRSVIYVFPNGDGTTGKYRGKGAQPGPLTKLIENGASLEDFAVSLDEFLS</sequence>
<gene>
    <name evidence="2" type="ORF">A1QO_00810</name>
</gene>
<protein>
    <recommendedName>
        <fullName evidence="4">Histone-like protein H-NS C-terminal domain-containing protein</fullName>
    </recommendedName>
</protein>
<organism evidence="2 3">
    <name type="scientific">Vibrio genomosp. F10 str. ZF-129</name>
    <dbReference type="NCBI Taxonomy" id="1187848"/>
    <lineage>
        <taxon>Bacteria</taxon>
        <taxon>Pseudomonadati</taxon>
        <taxon>Pseudomonadota</taxon>
        <taxon>Gammaproteobacteria</taxon>
        <taxon>Vibrionales</taxon>
        <taxon>Vibrionaceae</taxon>
        <taxon>Vibrio</taxon>
    </lineage>
</organism>
<evidence type="ECO:0000313" key="3">
    <source>
        <dbReference type="Proteomes" id="UP000094741"/>
    </source>
</evidence>
<dbReference type="AlphaFoldDB" id="A0A1E5BGC7"/>
<dbReference type="OrthoDB" id="6088948at2"/>
<name>A0A1E5BGC7_9VIBR</name>